<dbReference type="Proteomes" id="UP000257109">
    <property type="component" value="Unassembled WGS sequence"/>
</dbReference>
<dbReference type="EMBL" id="QJKJ01007866">
    <property type="protein sequence ID" value="RDX81647.1"/>
    <property type="molecule type" value="Genomic_DNA"/>
</dbReference>
<evidence type="ECO:0000313" key="1">
    <source>
        <dbReference type="EMBL" id="RDX81647.1"/>
    </source>
</evidence>
<name>A0A371FTH6_MUCPR</name>
<sequence>MVTFDSRGLHEQVASSGPRPCVTTTCIYLLPITCANMILGASWLATLGPYIVDYHALTIKFDLGDTFVTLHGDLPTLPWFAKFHHIKRVTNKHAMDEFFSLQIHHVKITISTSLTVGSDFDLEVYGVRNRARTVVHFADYCKLGEFISAALSPH</sequence>
<protein>
    <submittedName>
        <fullName evidence="1">Uncharacterized protein</fullName>
    </submittedName>
</protein>
<accession>A0A371FTH6</accession>
<comment type="caution">
    <text evidence="1">The sequence shown here is derived from an EMBL/GenBank/DDBJ whole genome shotgun (WGS) entry which is preliminary data.</text>
</comment>
<evidence type="ECO:0000313" key="2">
    <source>
        <dbReference type="Proteomes" id="UP000257109"/>
    </source>
</evidence>
<dbReference type="OrthoDB" id="1428943at2759"/>
<gene>
    <name evidence="1" type="ORF">CR513_37643</name>
</gene>
<feature type="non-terminal residue" evidence="1">
    <location>
        <position position="1"/>
    </location>
</feature>
<dbReference type="AlphaFoldDB" id="A0A371FTH6"/>
<reference evidence="1" key="1">
    <citation type="submission" date="2018-05" db="EMBL/GenBank/DDBJ databases">
        <title>Draft genome of Mucuna pruriens seed.</title>
        <authorList>
            <person name="Nnadi N.E."/>
            <person name="Vos R."/>
            <person name="Hasami M.H."/>
            <person name="Devisetty U.K."/>
            <person name="Aguiy J.C."/>
        </authorList>
    </citation>
    <scope>NUCLEOTIDE SEQUENCE [LARGE SCALE GENOMIC DNA]</scope>
    <source>
        <strain evidence="1">JCA_2017</strain>
    </source>
</reference>
<proteinExistence type="predicted"/>
<organism evidence="1 2">
    <name type="scientific">Mucuna pruriens</name>
    <name type="common">Velvet bean</name>
    <name type="synonym">Dolichos pruriens</name>
    <dbReference type="NCBI Taxonomy" id="157652"/>
    <lineage>
        <taxon>Eukaryota</taxon>
        <taxon>Viridiplantae</taxon>
        <taxon>Streptophyta</taxon>
        <taxon>Embryophyta</taxon>
        <taxon>Tracheophyta</taxon>
        <taxon>Spermatophyta</taxon>
        <taxon>Magnoliopsida</taxon>
        <taxon>eudicotyledons</taxon>
        <taxon>Gunneridae</taxon>
        <taxon>Pentapetalae</taxon>
        <taxon>rosids</taxon>
        <taxon>fabids</taxon>
        <taxon>Fabales</taxon>
        <taxon>Fabaceae</taxon>
        <taxon>Papilionoideae</taxon>
        <taxon>50 kb inversion clade</taxon>
        <taxon>NPAAA clade</taxon>
        <taxon>indigoferoid/millettioid clade</taxon>
        <taxon>Phaseoleae</taxon>
        <taxon>Mucuna</taxon>
    </lineage>
</organism>
<keyword evidence="2" id="KW-1185">Reference proteome</keyword>